<feature type="domain" description="NF-X1-type" evidence="11">
    <location>
        <begin position="278"/>
        <end position="296"/>
    </location>
</feature>
<feature type="compositionally biased region" description="Basic residues" evidence="10">
    <location>
        <begin position="1210"/>
        <end position="1223"/>
    </location>
</feature>
<dbReference type="CDD" id="cd06008">
    <property type="entry name" value="NF-X1-zinc-finger"/>
    <property type="match status" value="5"/>
</dbReference>
<dbReference type="Proteomes" id="UP001281761">
    <property type="component" value="Unassembled WGS sequence"/>
</dbReference>
<feature type="domain" description="NF-X1-type" evidence="11">
    <location>
        <begin position="162"/>
        <end position="181"/>
    </location>
</feature>
<feature type="compositionally biased region" description="Basic and acidic residues" evidence="10">
    <location>
        <begin position="1191"/>
        <end position="1207"/>
    </location>
</feature>
<feature type="domain" description="NF-X1-type" evidence="11">
    <location>
        <begin position="512"/>
        <end position="534"/>
    </location>
</feature>
<feature type="domain" description="NF-X1-type" evidence="11">
    <location>
        <begin position="363"/>
        <end position="382"/>
    </location>
</feature>
<evidence type="ECO:0000256" key="5">
    <source>
        <dbReference type="ARBA" id="ARBA00022771"/>
    </source>
</evidence>
<evidence type="ECO:0000256" key="3">
    <source>
        <dbReference type="ARBA" id="ARBA00022723"/>
    </source>
</evidence>
<evidence type="ECO:0000256" key="9">
    <source>
        <dbReference type="ARBA" id="ARBA00023242"/>
    </source>
</evidence>
<evidence type="ECO:0000256" key="1">
    <source>
        <dbReference type="ARBA" id="ARBA00004123"/>
    </source>
</evidence>
<feature type="compositionally biased region" description="Basic and acidic residues" evidence="10">
    <location>
        <begin position="1066"/>
        <end position="1088"/>
    </location>
</feature>
<feature type="region of interest" description="Disordered" evidence="10">
    <location>
        <begin position="692"/>
        <end position="733"/>
    </location>
</feature>
<feature type="domain" description="NF-X1-type" evidence="11">
    <location>
        <begin position="217"/>
        <end position="236"/>
    </location>
</feature>
<evidence type="ECO:0000259" key="11">
    <source>
        <dbReference type="SMART" id="SM00438"/>
    </source>
</evidence>
<protein>
    <submittedName>
        <fullName evidence="12">FKBP12-associated protein 1 like protein</fullName>
    </submittedName>
</protein>
<sequence>MTDQRREELVADLNNNSLFCSMYVNFIFDINSLLTSIVVRMELESMHPFGHAPTSGQAANFEPSKQSQIQPHLQNGNVPGATIPSNTSLAKTLVSVESDRTQSRTEKYCRIVVERFAAKSELKVANTHALFFAIQGHARLATNSTTRLNLSCGDTCGKRLDCGSHVCTEICHDGPCPRCSKTFEVVCQCGRHTKTVGCRDKDLPFICGEVCGKKLSCGHHTCQRICHADHCGECPSSVSAIVTCNCGKHTLSSLGITRSSCVDPIPECGEICGKKLPCGHLCKSKCHVGPCPACHESVLKSCVCGSTQASVLCSDPSPKCLKFCGALLSCGRHKCQETCCPYSNSSDENAHICMRICNRKLNCGNHTCQNLCHSGRCPRCLNSSFDAYVCPCGRTTMEPPIPCGATLPLCPFNCHRPRPCGHPAHHVCHSDDEPCAPCLVIVQKECAGGHGIKMSVPCSSNQPSCGQPCGKLLKCQHHTCRRICHGGDCQPHQAEGGEGSCGLVCGKKRKYCEHECTATCHPQSACDTSVPCPASIVVRCECGTMKETLPCSTCDAHQEAFKRQLPCGEECRRKKETIALGTSLHVPPSSLSLLLSPQSTTAPSPENVFLGYSEDLISRAKKERKTVQKVEFMIWEWARRVSIDLSTQIRDHLADASRAPVATPPPLPVPSAKSVAVAPVVVPANALPKPKARNSKFSYTPTQKQEIVETPSPPSPPHPLPSNTPSPSPASNVLSTHLALSSLPPARVTPLTLPAYTLTYNFSPRQLSQLVKESLFFFRVVFDEYKNDEFIRVKKTRAQRSRSPVNYASHTSSLRLMGKEGILKSVVKRLKERTLLLSRSHPEVSLRSLFEMLNTPTTILSILLPPFPLSAHLPPLPIRAIFGDIGEWTDIVPSPISIHPPLHPARFILLSNADGLSTAQIGQALLAFAGLYFISWVDNHSVYVVMHTPWLCEKVMASGVFRSLLPSIACWVGKEHFVASEWSEKRIGAAWWDSLEPEEAEEEPTEEMEAARSDMERRNIEGLTIWMDCVYGWTVTGDVGGADGELGDIARKFLWKEEEVSSSDDDEKKGEMLLTKEEKRERREKRELRRKMKESEELVRRQRRDEDSLFPRWLVGGAYLGAALVDEGKEESRPMLGEERVRRKKGKVDEMLIENKFSILTQSSKIAGPPTNEAELVQQGMEGWEEGSVQRMKERIEESSSSDEKAMTRNQKKREARRRRKKAQREEEEVERAKEIEAAMEAKRVAKKKEKLAAKMERYENKDKPKTIVGIDVDRMSTSHLTGVSIDDFL</sequence>
<keyword evidence="6" id="KW-0862">Zinc</keyword>
<dbReference type="InterPro" id="IPR034078">
    <property type="entry name" value="NFX1_fam"/>
</dbReference>
<evidence type="ECO:0000256" key="2">
    <source>
        <dbReference type="ARBA" id="ARBA00007269"/>
    </source>
</evidence>
<feature type="compositionally biased region" description="Polar residues" evidence="10">
    <location>
        <begin position="695"/>
        <end position="705"/>
    </location>
</feature>
<accession>A0ABQ9WT46</accession>
<name>A0ABQ9WT46_9EUKA</name>
<dbReference type="SMART" id="SM00438">
    <property type="entry name" value="ZnF_NFX"/>
    <property type="match status" value="8"/>
</dbReference>
<evidence type="ECO:0000256" key="7">
    <source>
        <dbReference type="ARBA" id="ARBA00023015"/>
    </source>
</evidence>
<comment type="subcellular location">
    <subcellularLocation>
        <location evidence="1">Nucleus</location>
    </subcellularLocation>
</comment>
<comment type="similarity">
    <text evidence="2">Belongs to the NFX1 family.</text>
</comment>
<keyword evidence="7" id="KW-0805">Transcription regulation</keyword>
<reference evidence="12 13" key="1">
    <citation type="journal article" date="2022" name="bioRxiv">
        <title>Genomics of Preaxostyla Flagellates Illuminates Evolutionary Transitions and the Path Towards Mitochondrial Loss.</title>
        <authorList>
            <person name="Novak L.V.F."/>
            <person name="Treitli S.C."/>
            <person name="Pyrih J."/>
            <person name="Halakuc P."/>
            <person name="Pipaliya S.V."/>
            <person name="Vacek V."/>
            <person name="Brzon O."/>
            <person name="Soukal P."/>
            <person name="Eme L."/>
            <person name="Dacks J.B."/>
            <person name="Karnkowska A."/>
            <person name="Elias M."/>
            <person name="Hampl V."/>
        </authorList>
    </citation>
    <scope>NUCLEOTIDE SEQUENCE [LARGE SCALE GENOMIC DNA]</scope>
    <source>
        <strain evidence="12">NAU3</strain>
        <tissue evidence="12">Gut</tissue>
    </source>
</reference>
<keyword evidence="13" id="KW-1185">Reference proteome</keyword>
<feature type="domain" description="NF-X1-type" evidence="11">
    <location>
        <begin position="330"/>
        <end position="359"/>
    </location>
</feature>
<evidence type="ECO:0000256" key="4">
    <source>
        <dbReference type="ARBA" id="ARBA00022737"/>
    </source>
</evidence>
<evidence type="ECO:0000256" key="6">
    <source>
        <dbReference type="ARBA" id="ARBA00022833"/>
    </source>
</evidence>
<feature type="region of interest" description="Disordered" evidence="10">
    <location>
        <begin position="51"/>
        <end position="74"/>
    </location>
</feature>
<dbReference type="InterPro" id="IPR000967">
    <property type="entry name" value="Znf_NFX1"/>
</dbReference>
<keyword evidence="3" id="KW-0479">Metal-binding</keyword>
<evidence type="ECO:0000256" key="8">
    <source>
        <dbReference type="ARBA" id="ARBA00023163"/>
    </source>
</evidence>
<evidence type="ECO:0000256" key="10">
    <source>
        <dbReference type="SAM" id="MobiDB-lite"/>
    </source>
</evidence>
<keyword evidence="4" id="KW-0677">Repeat</keyword>
<proteinExistence type="inferred from homology"/>
<feature type="domain" description="NF-X1-type" evidence="11">
    <location>
        <begin position="475"/>
        <end position="503"/>
    </location>
</feature>
<feature type="region of interest" description="Disordered" evidence="10">
    <location>
        <begin position="1064"/>
        <end position="1088"/>
    </location>
</feature>
<evidence type="ECO:0000313" key="13">
    <source>
        <dbReference type="Proteomes" id="UP001281761"/>
    </source>
</evidence>
<keyword evidence="9" id="KW-0539">Nucleus</keyword>
<evidence type="ECO:0000313" key="12">
    <source>
        <dbReference type="EMBL" id="KAK2942667.1"/>
    </source>
</evidence>
<gene>
    <name evidence="12" type="ORF">BLNAU_22428</name>
</gene>
<keyword evidence="5" id="KW-0863">Zinc-finger</keyword>
<feature type="domain" description="NF-X1-type" evidence="11">
    <location>
        <begin position="420"/>
        <end position="440"/>
    </location>
</feature>
<feature type="compositionally biased region" description="Pro residues" evidence="10">
    <location>
        <begin position="711"/>
        <end position="728"/>
    </location>
</feature>
<dbReference type="PANTHER" id="PTHR12360:SF12">
    <property type="entry name" value="TRANSCRIPTIONAL REPRESSOR NF-X1"/>
    <property type="match status" value="1"/>
</dbReference>
<feature type="region of interest" description="Disordered" evidence="10">
    <location>
        <begin position="1179"/>
        <end position="1233"/>
    </location>
</feature>
<feature type="compositionally biased region" description="Polar residues" evidence="10">
    <location>
        <begin position="54"/>
        <end position="74"/>
    </location>
</feature>
<organism evidence="12 13">
    <name type="scientific">Blattamonas nauphoetae</name>
    <dbReference type="NCBI Taxonomy" id="2049346"/>
    <lineage>
        <taxon>Eukaryota</taxon>
        <taxon>Metamonada</taxon>
        <taxon>Preaxostyla</taxon>
        <taxon>Oxymonadida</taxon>
        <taxon>Blattamonas</taxon>
    </lineage>
</organism>
<dbReference type="PANTHER" id="PTHR12360">
    <property type="entry name" value="NUCLEAR TRANSCRIPTION FACTOR, X-BOX BINDING 1 NFX1"/>
    <property type="match status" value="1"/>
</dbReference>
<comment type="caution">
    <text evidence="12">The sequence shown here is derived from an EMBL/GenBank/DDBJ whole genome shotgun (WGS) entry which is preliminary data.</text>
</comment>
<keyword evidence="8" id="KW-0804">Transcription</keyword>
<dbReference type="Pfam" id="PF01422">
    <property type="entry name" value="zf-NF-X1"/>
    <property type="match status" value="6"/>
</dbReference>
<dbReference type="EMBL" id="JARBJD010000391">
    <property type="protein sequence ID" value="KAK2942667.1"/>
    <property type="molecule type" value="Genomic_DNA"/>
</dbReference>